<evidence type="ECO:0000256" key="1">
    <source>
        <dbReference type="ARBA" id="ARBA00000123"/>
    </source>
</evidence>
<proteinExistence type="inferred from homology"/>
<dbReference type="InterPro" id="IPR029058">
    <property type="entry name" value="AB_hydrolase_fold"/>
</dbReference>
<dbReference type="Proteomes" id="UP000441772">
    <property type="component" value="Unassembled WGS sequence"/>
</dbReference>
<dbReference type="GO" id="GO:0016798">
    <property type="term" value="F:hydrolase activity, acting on glycosyl bonds"/>
    <property type="evidence" value="ECO:0007669"/>
    <property type="project" value="UniProtKB-KW"/>
</dbReference>
<feature type="domain" description="Fibronectin type-III" evidence="13">
    <location>
        <begin position="730"/>
        <end position="829"/>
    </location>
</feature>
<keyword evidence="5" id="KW-0645">Protease</keyword>
<dbReference type="Pfam" id="PF02129">
    <property type="entry name" value="Peptidase_S15"/>
    <property type="match status" value="1"/>
</dbReference>
<dbReference type="GO" id="GO:0000272">
    <property type="term" value="P:polysaccharide catabolic process"/>
    <property type="evidence" value="ECO:0007669"/>
    <property type="project" value="UniProtKB-KW"/>
</dbReference>
<dbReference type="Gene3D" id="2.60.40.10">
    <property type="entry name" value="Immunoglobulins"/>
    <property type="match status" value="1"/>
</dbReference>
<dbReference type="InterPro" id="IPR000383">
    <property type="entry name" value="Xaa-Pro-like_dom"/>
</dbReference>
<evidence type="ECO:0000256" key="4">
    <source>
        <dbReference type="ARBA" id="ARBA00022438"/>
    </source>
</evidence>
<feature type="transmembrane region" description="Helical" evidence="12">
    <location>
        <begin position="877"/>
        <end position="898"/>
    </location>
</feature>
<dbReference type="InterPro" id="IPR036116">
    <property type="entry name" value="FN3_sf"/>
</dbReference>
<keyword evidence="12" id="KW-1133">Transmembrane helix</keyword>
<evidence type="ECO:0000313" key="14">
    <source>
        <dbReference type="EMBL" id="KAB7790135.1"/>
    </source>
</evidence>
<accession>A0A6I1GF14</accession>
<keyword evidence="7" id="KW-0720">Serine protease</keyword>
<evidence type="ECO:0000256" key="11">
    <source>
        <dbReference type="SAM" id="MobiDB-lite"/>
    </source>
</evidence>
<dbReference type="Gene3D" id="2.60.120.260">
    <property type="entry name" value="Galactose-binding domain-like"/>
    <property type="match status" value="1"/>
</dbReference>
<dbReference type="SUPFAM" id="SSF53474">
    <property type="entry name" value="alpha/beta-Hydrolases"/>
    <property type="match status" value="1"/>
</dbReference>
<organism evidence="14 15">
    <name type="scientific">Bifidobacterium leontopitheci</name>
    <dbReference type="NCBI Taxonomy" id="2650774"/>
    <lineage>
        <taxon>Bacteria</taxon>
        <taxon>Bacillati</taxon>
        <taxon>Actinomycetota</taxon>
        <taxon>Actinomycetes</taxon>
        <taxon>Bifidobacteriales</taxon>
        <taxon>Bifidobacteriaceae</taxon>
        <taxon>Bifidobacterium</taxon>
    </lineage>
</organism>
<dbReference type="EMBL" id="WBVT01000020">
    <property type="protein sequence ID" value="KAB7790135.1"/>
    <property type="molecule type" value="Genomic_DNA"/>
</dbReference>
<dbReference type="Gene3D" id="3.40.50.1820">
    <property type="entry name" value="alpha/beta hydrolase"/>
    <property type="match status" value="1"/>
</dbReference>
<dbReference type="SUPFAM" id="SSF49785">
    <property type="entry name" value="Galactose-binding domain-like"/>
    <property type="match status" value="1"/>
</dbReference>
<dbReference type="GO" id="GO:0004177">
    <property type="term" value="F:aminopeptidase activity"/>
    <property type="evidence" value="ECO:0007669"/>
    <property type="project" value="UniProtKB-KW"/>
</dbReference>
<dbReference type="Pfam" id="PF08530">
    <property type="entry name" value="PepX_C"/>
    <property type="match status" value="1"/>
</dbReference>
<dbReference type="GO" id="GO:0008236">
    <property type="term" value="F:serine-type peptidase activity"/>
    <property type="evidence" value="ECO:0007669"/>
    <property type="project" value="UniProtKB-KW"/>
</dbReference>
<dbReference type="PROSITE" id="PS50853">
    <property type="entry name" value="FN3"/>
    <property type="match status" value="1"/>
</dbReference>
<dbReference type="InterPro" id="IPR013736">
    <property type="entry name" value="Xaa-Pro_dipept_C"/>
</dbReference>
<evidence type="ECO:0000256" key="10">
    <source>
        <dbReference type="ARBA" id="ARBA00030045"/>
    </source>
</evidence>
<feature type="compositionally biased region" description="Gly residues" evidence="11">
    <location>
        <begin position="835"/>
        <end position="852"/>
    </location>
</feature>
<reference evidence="14 15" key="1">
    <citation type="submission" date="2019-09" db="EMBL/GenBank/DDBJ databases">
        <title>Characterization of the phylogenetic diversity of two novel species belonging to the genus Bifidobacterium: Bifidobacterium cebidarum sp. nov. and Bifidobacterium leontopitheci sp. nov.</title>
        <authorList>
            <person name="Lugli G.A."/>
            <person name="Duranti S."/>
            <person name="Milani C."/>
            <person name="Turroni F."/>
            <person name="Ventura M."/>
        </authorList>
    </citation>
    <scope>NUCLEOTIDE SEQUENCE [LARGE SCALE GENOMIC DNA]</scope>
    <source>
        <strain evidence="14 15">LMG 31471</strain>
    </source>
</reference>
<keyword evidence="12" id="KW-0812">Transmembrane</keyword>
<dbReference type="Gene3D" id="1.10.246.70">
    <property type="match status" value="1"/>
</dbReference>
<keyword evidence="12" id="KW-0472">Membrane</keyword>
<dbReference type="InterPro" id="IPR005674">
    <property type="entry name" value="CocE/Ser_esterase"/>
</dbReference>
<evidence type="ECO:0000313" key="15">
    <source>
        <dbReference type="Proteomes" id="UP000441772"/>
    </source>
</evidence>
<comment type="similarity">
    <text evidence="2">Belongs to the peptidase S15 family.</text>
</comment>
<dbReference type="GO" id="GO:0008239">
    <property type="term" value="F:dipeptidyl-peptidase activity"/>
    <property type="evidence" value="ECO:0007669"/>
    <property type="project" value="UniProtKB-EC"/>
</dbReference>
<evidence type="ECO:0000256" key="8">
    <source>
        <dbReference type="ARBA" id="ARBA00023295"/>
    </source>
</evidence>
<keyword evidence="6" id="KW-0378">Hydrolase</keyword>
<evidence type="ECO:0000259" key="13">
    <source>
        <dbReference type="PROSITE" id="PS50853"/>
    </source>
</evidence>
<comment type="catalytic activity">
    <reaction evidence="1">
        <text>Hydrolyzes Xaa-Pro-|- bonds to release unblocked, N-terminal dipeptides from substrates including Ala-Pro-|-p-nitroanilide and (sequentially) Tyr-Pro-|-Phe-Pro-|-Gly-Pro-|-Ile.</text>
        <dbReference type="EC" id="3.4.14.11"/>
    </reaction>
</comment>
<evidence type="ECO:0000256" key="5">
    <source>
        <dbReference type="ARBA" id="ARBA00022670"/>
    </source>
</evidence>
<evidence type="ECO:0000256" key="12">
    <source>
        <dbReference type="SAM" id="Phobius"/>
    </source>
</evidence>
<dbReference type="SUPFAM" id="SSF49265">
    <property type="entry name" value="Fibronectin type III"/>
    <property type="match status" value="1"/>
</dbReference>
<evidence type="ECO:0000256" key="6">
    <source>
        <dbReference type="ARBA" id="ARBA00022801"/>
    </source>
</evidence>
<feature type="region of interest" description="Disordered" evidence="11">
    <location>
        <begin position="65"/>
        <end position="127"/>
    </location>
</feature>
<evidence type="ECO:0000256" key="7">
    <source>
        <dbReference type="ARBA" id="ARBA00022825"/>
    </source>
</evidence>
<dbReference type="InterPro" id="IPR008252">
    <property type="entry name" value="Pept_S15_Xpro"/>
</dbReference>
<dbReference type="InterPro" id="IPR013783">
    <property type="entry name" value="Ig-like_fold"/>
</dbReference>
<dbReference type="InterPro" id="IPR003961">
    <property type="entry name" value="FN3_dom"/>
</dbReference>
<dbReference type="EC" id="3.4.14.11" evidence="3"/>
<dbReference type="SMART" id="SM00939">
    <property type="entry name" value="PepX_C"/>
    <property type="match status" value="1"/>
</dbReference>
<dbReference type="NCBIfam" id="TIGR00976">
    <property type="entry name" value="CocE_NonD"/>
    <property type="match status" value="1"/>
</dbReference>
<evidence type="ECO:0000256" key="3">
    <source>
        <dbReference type="ARBA" id="ARBA00012463"/>
    </source>
</evidence>
<dbReference type="CDD" id="cd00063">
    <property type="entry name" value="FN3"/>
    <property type="match status" value="1"/>
</dbReference>
<evidence type="ECO:0000256" key="2">
    <source>
        <dbReference type="ARBA" id="ARBA00010819"/>
    </source>
</evidence>
<gene>
    <name evidence="14" type="ORF">F7D09_1328</name>
</gene>
<protein>
    <recommendedName>
        <fullName evidence="3">Xaa-Pro dipeptidyl-peptidase</fullName>
        <ecNumber evidence="3">3.4.14.11</ecNumber>
    </recommendedName>
    <alternativeName>
        <fullName evidence="10">X-prolyl-dipeptidyl aminopeptidase</fullName>
    </alternativeName>
</protein>
<sequence length="907" mass="95110">MGSLESPGNPQHTNRRQTSQHGQHNNRLAAAASLIAACTMLGTTMAIPAATATAAPTAPAAATSAPTQLTVGPGNDANGKTGLQLSDNYLKNNGNATTKSTAKPQDDGETPAPTKTRRDAEYDYDGGTTAQYDYKDATRDYVYIDTGIDSDKDGQTDLVRADFIRPSDAQLNGKKIPSIMDASPYYGALQAKQYEDMNDPANSKQTVFGGKFDNFFVPRGYAWIMLDITGTALSQGCTDIEGPNDVASEKAVVDWLNGRTKGYRSLTDRSAGDEEKATWSSGKIGAIGGSYDGAAANALAATGVDGLTTIVPQESISSQYEWYRNNGARLANWWEPDAFANSLVTDAKQNAQCAASGHWDSMNKGADAASRNYNDFWAERNYEDKVKDFKASVFVIQGVNDLNTKMNNVDNYWALLQKYKVPSKIWVTQDGHDNPSYYRHDVWWSTIHKWFDYWLYGVKNGIMDEPQASVESADGTWKDYQSWPTPDAKNVTLTLGAAADGSTSGTLGTTAAAGSAASTEESFKGYSVDEGTADESTDQLGRTLDDAKAIPAEDRLAYLTEPLTADAHISGTPKLSLKVKASAADTNLSFALVDYGKGTRITPTPALSSVEYDSNNLLCVGGVGQYDDGCSPTGSERKVTSDAYVITRGYVNTAHKDSLTKLTPTAVNEYYPISWDAYATDYTVPAGHRLGLVIFNTSSRLAETALSDFTVKTADARLTLPLGTSATAAAPTGVSATSKPVRGGGDVTVTWATSAGDDPLVAVTGYEVRLDGGAADGKTLTVKTDGDTLTATFKGVPAGSYEVTVRALTDGDSASAWSAAGAVTVTAAAETKPGAGAGSGAGSGAGAAGNAGSGTTKPAANHQAGGVNGVARTGASVAAVVAVMAAMLMGGAVALRGVRERGRITRK</sequence>
<dbReference type="RefSeq" id="WP_193312371.1">
    <property type="nucleotide sequence ID" value="NZ_JBHSKZ010000004.1"/>
</dbReference>
<dbReference type="InterPro" id="IPR008979">
    <property type="entry name" value="Galactose-bd-like_sf"/>
</dbReference>
<evidence type="ECO:0000256" key="9">
    <source>
        <dbReference type="ARBA" id="ARBA00023326"/>
    </source>
</evidence>
<dbReference type="GO" id="GO:0006508">
    <property type="term" value="P:proteolysis"/>
    <property type="evidence" value="ECO:0007669"/>
    <property type="project" value="UniProtKB-KW"/>
</dbReference>
<feature type="compositionally biased region" description="Polar residues" evidence="11">
    <location>
        <begin position="81"/>
        <end position="103"/>
    </location>
</feature>
<keyword evidence="15" id="KW-1185">Reference proteome</keyword>
<dbReference type="AlphaFoldDB" id="A0A6I1GF14"/>
<keyword evidence="8" id="KW-0326">Glycosidase</keyword>
<dbReference type="PRINTS" id="PR00923">
    <property type="entry name" value="LACTOPTASE"/>
</dbReference>
<feature type="region of interest" description="Disordered" evidence="11">
    <location>
        <begin position="835"/>
        <end position="864"/>
    </location>
</feature>
<keyword evidence="4" id="KW-0031">Aminopeptidase</keyword>
<comment type="caution">
    <text evidence="14">The sequence shown here is derived from an EMBL/GenBank/DDBJ whole genome shotgun (WGS) entry which is preliminary data.</text>
</comment>
<name>A0A6I1GF14_9BIFI</name>
<feature type="region of interest" description="Disordered" evidence="11">
    <location>
        <begin position="1"/>
        <end position="25"/>
    </location>
</feature>
<keyword evidence="9" id="KW-0119">Carbohydrate metabolism</keyword>
<keyword evidence="9" id="KW-0624">Polysaccharide degradation</keyword>